<evidence type="ECO:0000256" key="2">
    <source>
        <dbReference type="SAM" id="MobiDB-lite"/>
    </source>
</evidence>
<feature type="region of interest" description="Disordered" evidence="2">
    <location>
        <begin position="499"/>
        <end position="679"/>
    </location>
</feature>
<feature type="region of interest" description="Disordered" evidence="2">
    <location>
        <begin position="95"/>
        <end position="140"/>
    </location>
</feature>
<proteinExistence type="predicted"/>
<comment type="caution">
    <text evidence="3">The sequence shown here is derived from an EMBL/GenBank/DDBJ whole genome shotgun (WGS) entry which is preliminary data.</text>
</comment>
<feature type="region of interest" description="Disordered" evidence="2">
    <location>
        <begin position="393"/>
        <end position="444"/>
    </location>
</feature>
<dbReference type="PANTHER" id="PTHR18898:SF2">
    <property type="entry name" value="NUCLEOPROTEIN TPR"/>
    <property type="match status" value="1"/>
</dbReference>
<evidence type="ECO:0000256" key="1">
    <source>
        <dbReference type="SAM" id="Coils"/>
    </source>
</evidence>
<evidence type="ECO:0000313" key="4">
    <source>
        <dbReference type="Proteomes" id="UP001174909"/>
    </source>
</evidence>
<organism evidence="3 4">
    <name type="scientific">Geodia barretti</name>
    <name type="common">Barrett's horny sponge</name>
    <dbReference type="NCBI Taxonomy" id="519541"/>
    <lineage>
        <taxon>Eukaryota</taxon>
        <taxon>Metazoa</taxon>
        <taxon>Porifera</taxon>
        <taxon>Demospongiae</taxon>
        <taxon>Heteroscleromorpha</taxon>
        <taxon>Tetractinellida</taxon>
        <taxon>Astrophorina</taxon>
        <taxon>Geodiidae</taxon>
        <taxon>Geodia</taxon>
    </lineage>
</organism>
<feature type="compositionally biased region" description="Low complexity" evidence="2">
    <location>
        <begin position="518"/>
        <end position="527"/>
    </location>
</feature>
<dbReference type="EMBL" id="CASHTH010003753">
    <property type="protein sequence ID" value="CAI8048848.1"/>
    <property type="molecule type" value="Genomic_DNA"/>
</dbReference>
<sequence>MADSSAAAADHHEPLQAPVPKPRPRRTRSAWTTATVAAAQSETSGAPYERLRGASESEVQVPPVVPAIPVQDSLFSGRAWTSVVDSEDLYQAAALPLERAGDGGPPSSAHSDLNGQLQSLTERLAGVREEEEGIRQSVGELKEEELVMRERVGELNEEEAGIRQRVGELNEEEVVMRERVGELNEEEAGIRQRVGELNEEEVVMRERVGELKEEEAGIRQRVDRLRDEENRLKRAREEKERDATAHLNKMKGELEKRVERLREEETRLSAVCDERQRQKTALESDFHTDDVFRQREMELQRQLDEASDRESANRQENLRLQRLADQLHMQKKDLDHQRFDLENFGGDASEETRVELRERERRLEEREMKLMDVERELERRQVNFQKWMREEQNRLSQQELQGPSQSSVPPSSSYHHSHTVTHPQSHAFPPSHPPSSSYSHVTPRPTVSPYGGYAHQFAPDISGSEGTGGYYGASTVYYTGPQSQPYTVAQDTSHDYNYSPVFTGHTSQFTPSHPPLPHSSHAPLPHSSHPPLPHSSHPPLPHSSHAPLPHSSHAPLPHSSHPPLPHSSHAPLPHSSHPPLPHSSSSPSFNRSTITGGGRSHGERSQSGQGYNDLSERPPPPSSSHSQLAGLPGVIRSGSGDPAGISGVGVVSGGVGVVNSGGGVVSSQPNPQTSSRARDRINEVKEVAHQYPRETRHPGQTTDDISADAEMARRLQQELNRPPLVDQDLQLALAMYADTNEELPELSNPEEWQRFIAKKLKEEEEIKLQEERDAELARRLLDPDEEGRLNNLGS</sequence>
<feature type="region of interest" description="Disordered" evidence="2">
    <location>
        <begin position="1"/>
        <end position="59"/>
    </location>
</feature>
<feature type="compositionally biased region" description="Low complexity" evidence="2">
    <location>
        <begin position="403"/>
        <end position="443"/>
    </location>
</feature>
<protein>
    <submittedName>
        <fullName evidence="3">Reticulocyte-binding protein 2 homolog a</fullName>
    </submittedName>
</protein>
<feature type="region of interest" description="Disordered" evidence="2">
    <location>
        <begin position="149"/>
        <end position="168"/>
    </location>
</feature>
<feature type="compositionally biased region" description="Gly residues" evidence="2">
    <location>
        <begin position="646"/>
        <end position="664"/>
    </location>
</feature>
<reference evidence="3" key="1">
    <citation type="submission" date="2023-03" db="EMBL/GenBank/DDBJ databases">
        <authorList>
            <person name="Steffen K."/>
            <person name="Cardenas P."/>
        </authorList>
    </citation>
    <scope>NUCLEOTIDE SEQUENCE</scope>
</reference>
<feature type="compositionally biased region" description="Basic and acidic residues" evidence="2">
    <location>
        <begin position="768"/>
        <end position="788"/>
    </location>
</feature>
<keyword evidence="1" id="KW-0175">Coiled coil</keyword>
<feature type="compositionally biased region" description="Pro residues" evidence="2">
    <location>
        <begin position="528"/>
        <end position="541"/>
    </location>
</feature>
<dbReference type="AlphaFoldDB" id="A0AA35X824"/>
<feature type="region of interest" description="Disordered" evidence="2">
    <location>
        <begin position="768"/>
        <end position="794"/>
    </location>
</feature>
<dbReference type="GO" id="GO:0006406">
    <property type="term" value="P:mRNA export from nucleus"/>
    <property type="evidence" value="ECO:0007669"/>
    <property type="project" value="TreeGrafter"/>
</dbReference>
<name>A0AA35X824_GEOBA</name>
<dbReference type="Proteomes" id="UP001174909">
    <property type="component" value="Unassembled WGS sequence"/>
</dbReference>
<evidence type="ECO:0000313" key="3">
    <source>
        <dbReference type="EMBL" id="CAI8048848.1"/>
    </source>
</evidence>
<feature type="compositionally biased region" description="Low complexity" evidence="2">
    <location>
        <begin position="566"/>
        <end position="575"/>
    </location>
</feature>
<dbReference type="PANTHER" id="PTHR18898">
    <property type="entry name" value="NUCLEOPROTEIN TPR-RELATED"/>
    <property type="match status" value="1"/>
</dbReference>
<feature type="compositionally biased region" description="Polar residues" evidence="2">
    <location>
        <begin position="29"/>
        <end position="44"/>
    </location>
</feature>
<accession>A0AA35X824</accession>
<dbReference type="GO" id="GO:0005643">
    <property type="term" value="C:nuclear pore"/>
    <property type="evidence" value="ECO:0007669"/>
    <property type="project" value="TreeGrafter"/>
</dbReference>
<dbReference type="Gene3D" id="1.10.287.1490">
    <property type="match status" value="1"/>
</dbReference>
<keyword evidence="4" id="KW-1185">Reference proteome</keyword>
<feature type="compositionally biased region" description="Low complexity" evidence="2">
    <location>
        <begin position="542"/>
        <end position="559"/>
    </location>
</feature>
<feature type="compositionally biased region" description="Polar residues" evidence="2">
    <location>
        <begin position="108"/>
        <end position="121"/>
    </location>
</feature>
<gene>
    <name evidence="3" type="ORF">GBAR_LOCUS26923</name>
</gene>
<feature type="coiled-coil region" evidence="1">
    <location>
        <begin position="346"/>
        <end position="383"/>
    </location>
</feature>
<dbReference type="GO" id="GO:0017056">
    <property type="term" value="F:structural constituent of nuclear pore"/>
    <property type="evidence" value="ECO:0007669"/>
    <property type="project" value="TreeGrafter"/>
</dbReference>